<dbReference type="InterPro" id="IPR036388">
    <property type="entry name" value="WH-like_DNA-bd_sf"/>
</dbReference>
<gene>
    <name evidence="2" type="ORF">SDC9_128359</name>
</gene>
<dbReference type="Gene3D" id="1.10.10.10">
    <property type="entry name" value="Winged helix-like DNA-binding domain superfamily/Winged helix DNA-binding domain"/>
    <property type="match status" value="1"/>
</dbReference>
<name>A0A645CWL7_9ZZZZ</name>
<proteinExistence type="predicted"/>
<dbReference type="AlphaFoldDB" id="A0A645CWL7"/>
<dbReference type="GO" id="GO:0006352">
    <property type="term" value="P:DNA-templated transcription initiation"/>
    <property type="evidence" value="ECO:0007669"/>
    <property type="project" value="InterPro"/>
</dbReference>
<dbReference type="EMBL" id="VSSQ01030685">
    <property type="protein sequence ID" value="MPM81307.1"/>
    <property type="molecule type" value="Genomic_DNA"/>
</dbReference>
<sequence length="140" mass="15787">MIPDNEATAYLKTCAKHEMGHKYGELNRSKRNISLDDETLDPQAAAFLADTSAEESALDRITLDEIWETISKLDAITYRIFIMRYSAEIPIADIANTLGMSYGNVCNRIYRTVKILSKKYSNSAPLKDECVSERKACIID</sequence>
<feature type="domain" description="RNA polymerase sigma factor 70 region 4 type 2" evidence="1">
    <location>
        <begin position="64"/>
        <end position="114"/>
    </location>
</feature>
<organism evidence="2">
    <name type="scientific">bioreactor metagenome</name>
    <dbReference type="NCBI Taxonomy" id="1076179"/>
    <lineage>
        <taxon>unclassified sequences</taxon>
        <taxon>metagenomes</taxon>
        <taxon>ecological metagenomes</taxon>
    </lineage>
</organism>
<dbReference type="GO" id="GO:0016987">
    <property type="term" value="F:sigma factor activity"/>
    <property type="evidence" value="ECO:0007669"/>
    <property type="project" value="InterPro"/>
</dbReference>
<dbReference type="SUPFAM" id="SSF88659">
    <property type="entry name" value="Sigma3 and sigma4 domains of RNA polymerase sigma factors"/>
    <property type="match status" value="1"/>
</dbReference>
<evidence type="ECO:0000313" key="2">
    <source>
        <dbReference type="EMBL" id="MPM81307.1"/>
    </source>
</evidence>
<accession>A0A645CWL7</accession>
<evidence type="ECO:0000259" key="1">
    <source>
        <dbReference type="Pfam" id="PF08281"/>
    </source>
</evidence>
<reference evidence="2" key="1">
    <citation type="submission" date="2019-08" db="EMBL/GenBank/DDBJ databases">
        <authorList>
            <person name="Kucharzyk K."/>
            <person name="Murdoch R.W."/>
            <person name="Higgins S."/>
            <person name="Loffler F."/>
        </authorList>
    </citation>
    <scope>NUCLEOTIDE SEQUENCE</scope>
</reference>
<comment type="caution">
    <text evidence="2">The sequence shown here is derived from an EMBL/GenBank/DDBJ whole genome shotgun (WGS) entry which is preliminary data.</text>
</comment>
<dbReference type="GO" id="GO:0003677">
    <property type="term" value="F:DNA binding"/>
    <property type="evidence" value="ECO:0007669"/>
    <property type="project" value="InterPro"/>
</dbReference>
<protein>
    <recommendedName>
        <fullName evidence="1">RNA polymerase sigma factor 70 region 4 type 2 domain-containing protein</fullName>
    </recommendedName>
</protein>
<dbReference type="Pfam" id="PF08281">
    <property type="entry name" value="Sigma70_r4_2"/>
    <property type="match status" value="1"/>
</dbReference>
<dbReference type="InterPro" id="IPR013324">
    <property type="entry name" value="RNA_pol_sigma_r3/r4-like"/>
</dbReference>
<dbReference type="InterPro" id="IPR013249">
    <property type="entry name" value="RNA_pol_sigma70_r4_t2"/>
</dbReference>